<reference evidence="4 5" key="1">
    <citation type="submission" date="2017-06" db="EMBL/GenBank/DDBJ databases">
        <title>Complete genome sequence of Paenibacillus donghaensis KCTC 13049T isolated from East Sea sediment, South Korea.</title>
        <authorList>
            <person name="Jung B.K."/>
            <person name="Hong S.-J."/>
            <person name="Shin J.-H."/>
        </authorList>
    </citation>
    <scope>NUCLEOTIDE SEQUENCE [LARGE SCALE GENOMIC DNA]</scope>
    <source>
        <strain evidence="4 5">KCTC 13049</strain>
    </source>
</reference>
<dbReference type="PANTHER" id="PTHR30469:SF15">
    <property type="entry name" value="HLYD FAMILY OF SECRETION PROTEINS"/>
    <property type="match status" value="1"/>
</dbReference>
<comment type="similarity">
    <text evidence="1">Belongs to the membrane fusion protein (MFP) (TC 8.A.1) family.</text>
</comment>
<dbReference type="GO" id="GO:0015562">
    <property type="term" value="F:efflux transmembrane transporter activity"/>
    <property type="evidence" value="ECO:0007669"/>
    <property type="project" value="TreeGrafter"/>
</dbReference>
<dbReference type="InterPro" id="IPR006143">
    <property type="entry name" value="RND_pump_MFP"/>
</dbReference>
<accession>A0A2Z2KX84</accession>
<evidence type="ECO:0000313" key="4">
    <source>
        <dbReference type="EMBL" id="ASA26241.1"/>
    </source>
</evidence>
<organism evidence="4 5">
    <name type="scientific">Paenibacillus donghaensis</name>
    <dbReference type="NCBI Taxonomy" id="414771"/>
    <lineage>
        <taxon>Bacteria</taxon>
        <taxon>Bacillati</taxon>
        <taxon>Bacillota</taxon>
        <taxon>Bacilli</taxon>
        <taxon>Bacillales</taxon>
        <taxon>Paenibacillaceae</taxon>
        <taxon>Paenibacillus</taxon>
    </lineage>
</organism>
<evidence type="ECO:0000259" key="3">
    <source>
        <dbReference type="Pfam" id="PF25990"/>
    </source>
</evidence>
<dbReference type="InterPro" id="IPR058636">
    <property type="entry name" value="Beta-barrel_YknX"/>
</dbReference>
<dbReference type="NCBIfam" id="TIGR01730">
    <property type="entry name" value="RND_mfp"/>
    <property type="match status" value="1"/>
</dbReference>
<dbReference type="InterPro" id="IPR058627">
    <property type="entry name" value="MdtA-like_C"/>
</dbReference>
<dbReference type="OrthoDB" id="2541666at2"/>
<dbReference type="EMBL" id="CP021780">
    <property type="protein sequence ID" value="ASA26241.1"/>
    <property type="molecule type" value="Genomic_DNA"/>
</dbReference>
<dbReference type="AlphaFoldDB" id="A0A2Z2KX84"/>
<dbReference type="Gene3D" id="2.40.30.170">
    <property type="match status" value="1"/>
</dbReference>
<gene>
    <name evidence="4" type="ORF">B9T62_08145</name>
</gene>
<dbReference type="Gene3D" id="2.40.420.20">
    <property type="match status" value="1"/>
</dbReference>
<dbReference type="SUPFAM" id="SSF111369">
    <property type="entry name" value="HlyD-like secretion proteins"/>
    <property type="match status" value="1"/>
</dbReference>
<dbReference type="Pfam" id="PF25967">
    <property type="entry name" value="RND-MFP_C"/>
    <property type="match status" value="1"/>
</dbReference>
<dbReference type="Proteomes" id="UP000249890">
    <property type="component" value="Chromosome"/>
</dbReference>
<proteinExistence type="inferred from homology"/>
<evidence type="ECO:0000313" key="5">
    <source>
        <dbReference type="Proteomes" id="UP000249890"/>
    </source>
</evidence>
<dbReference type="PANTHER" id="PTHR30469">
    <property type="entry name" value="MULTIDRUG RESISTANCE PROTEIN MDTA"/>
    <property type="match status" value="1"/>
</dbReference>
<evidence type="ECO:0000256" key="1">
    <source>
        <dbReference type="ARBA" id="ARBA00009477"/>
    </source>
</evidence>
<protein>
    <submittedName>
        <fullName evidence="4">Efflux transporter periplasmic adaptor subunit</fullName>
    </submittedName>
</protein>
<dbReference type="GO" id="GO:1990281">
    <property type="term" value="C:efflux pump complex"/>
    <property type="evidence" value="ECO:0007669"/>
    <property type="project" value="TreeGrafter"/>
</dbReference>
<feature type="domain" description="Multidrug resistance protein MdtA-like C-terminal permuted SH3" evidence="2">
    <location>
        <begin position="322"/>
        <end position="361"/>
    </location>
</feature>
<keyword evidence="5" id="KW-1185">Reference proteome</keyword>
<dbReference type="Gene3D" id="2.40.50.100">
    <property type="match status" value="1"/>
</dbReference>
<name>A0A2Z2KX84_9BACL</name>
<dbReference type="Pfam" id="PF25990">
    <property type="entry name" value="Beta-barrel_YknX"/>
    <property type="match status" value="1"/>
</dbReference>
<feature type="domain" description="YknX-like beta-barrel" evidence="3">
    <location>
        <begin position="221"/>
        <end position="294"/>
    </location>
</feature>
<evidence type="ECO:0000259" key="2">
    <source>
        <dbReference type="Pfam" id="PF25967"/>
    </source>
</evidence>
<dbReference type="KEGG" id="pdh:B9T62_08145"/>
<sequence length="362" mass="39809">MKRIIKWVIIIAIIAAAGYLLYAKVFNKAEEVVSEVPMEVITFPVTQETITQSLQVKGTSKYEHETLVYAPFASKVTNWKVKNGDQVKKGDLLYTLDTSTLKNEIATQEATIRKAKLEAELNSFVSQQNEETITVGVSEAERLKSLAAQETGRISEDLNKVNADVQAREIAEKKKKIQSAIFQAPSSGIFLFESNSEPPQLVTDNQYIGKIVNLNKLEFIALVGEQELFRIKAGMKVTVKMTASKDAKLSGIVEKISKFATATSSKETASTQPPQFEVVISLESNELLIGGLSLNGEIETIRKENVTVLSNIAVIHEGDLSYVMLDKGNGKIERKEIKIGLETTDKVEVLSGLKAGDTVVLQ</sequence>